<name>A0A250INI0_9BACT</name>
<accession>A0A250INI0</accession>
<reference evidence="2 3" key="1">
    <citation type="submission" date="2017-06" db="EMBL/GenBank/DDBJ databases">
        <authorList>
            <person name="Kim H.J."/>
            <person name="Triplett B.A."/>
        </authorList>
    </citation>
    <scope>NUCLEOTIDE SEQUENCE [LARGE SCALE GENOMIC DNA]</scope>
    <source>
        <strain evidence="2 3">DSM 14713</strain>
    </source>
</reference>
<dbReference type="RefSeq" id="WP_179956329.1">
    <property type="nucleotide sequence ID" value="NZ_CP022163.1"/>
</dbReference>
<sequence length="301" mass="34656">MKRYFGLALVIVGAILAAVMTSRTAGARALEAQRDADLTRVQKDYLERVGWMRINPDEASYRQELSPFFKKYFEQVSEHQDRFKLSKNFDAYLAELAARGDKDDRLEDRKAFYAYTRHVFDQMREGKYKPLWTSTDKGMRLDVVSADFVKVLDKPQVRLQLVLWGAQREERTDGKMKKMVTSASFNTHWKLTDERGKLIGEMNAEDPSMKVDFPERFIAEFPPQMVLGHYDMDLMPNEVKKMEIAFQVSSRAASGGDATAKYLWKLDVPSDWRLGAGEKWEGATVSERPEDEIDPSKAAKR</sequence>
<evidence type="ECO:0000313" key="2">
    <source>
        <dbReference type="EMBL" id="ATB32813.1"/>
    </source>
</evidence>
<evidence type="ECO:0000256" key="1">
    <source>
        <dbReference type="SAM" id="MobiDB-lite"/>
    </source>
</evidence>
<protein>
    <submittedName>
        <fullName evidence="2">Uncharacterized protein</fullName>
    </submittedName>
</protein>
<dbReference type="Proteomes" id="UP000217289">
    <property type="component" value="Chromosome"/>
</dbReference>
<keyword evidence="3" id="KW-1185">Reference proteome</keyword>
<feature type="region of interest" description="Disordered" evidence="1">
    <location>
        <begin position="277"/>
        <end position="301"/>
    </location>
</feature>
<dbReference type="AlphaFoldDB" id="A0A250INI0"/>
<proteinExistence type="predicted"/>
<organism evidence="2 3">
    <name type="scientific">Melittangium boletus DSM 14713</name>
    <dbReference type="NCBI Taxonomy" id="1294270"/>
    <lineage>
        <taxon>Bacteria</taxon>
        <taxon>Pseudomonadati</taxon>
        <taxon>Myxococcota</taxon>
        <taxon>Myxococcia</taxon>
        <taxon>Myxococcales</taxon>
        <taxon>Cystobacterineae</taxon>
        <taxon>Archangiaceae</taxon>
        <taxon>Melittangium</taxon>
    </lineage>
</organism>
<gene>
    <name evidence="2" type="ORF">MEBOL_006302</name>
</gene>
<dbReference type="EMBL" id="CP022163">
    <property type="protein sequence ID" value="ATB32813.1"/>
    <property type="molecule type" value="Genomic_DNA"/>
</dbReference>
<evidence type="ECO:0000313" key="3">
    <source>
        <dbReference type="Proteomes" id="UP000217289"/>
    </source>
</evidence>
<dbReference type="KEGG" id="mbd:MEBOL_006302"/>